<gene>
    <name evidence="2" type="ORF">GCM10023323_52160</name>
</gene>
<dbReference type="RefSeq" id="WP_345634396.1">
    <property type="nucleotide sequence ID" value="NZ_BAABJR010000013.1"/>
</dbReference>
<evidence type="ECO:0000313" key="3">
    <source>
        <dbReference type="Proteomes" id="UP001499878"/>
    </source>
</evidence>
<dbReference type="Pfam" id="PF13577">
    <property type="entry name" value="SnoaL_4"/>
    <property type="match status" value="1"/>
</dbReference>
<comment type="caution">
    <text evidence="2">The sequence shown here is derived from an EMBL/GenBank/DDBJ whole genome shotgun (WGS) entry which is preliminary data.</text>
</comment>
<evidence type="ECO:0000313" key="2">
    <source>
        <dbReference type="EMBL" id="GAA5213012.1"/>
    </source>
</evidence>
<dbReference type="InterPro" id="IPR032710">
    <property type="entry name" value="NTF2-like_dom_sf"/>
</dbReference>
<organism evidence="2 3">
    <name type="scientific">Streptomyces thinghirensis</name>
    <dbReference type="NCBI Taxonomy" id="551547"/>
    <lineage>
        <taxon>Bacteria</taxon>
        <taxon>Bacillati</taxon>
        <taxon>Actinomycetota</taxon>
        <taxon>Actinomycetes</taxon>
        <taxon>Kitasatosporales</taxon>
        <taxon>Streptomycetaceae</taxon>
        <taxon>Streptomyces</taxon>
    </lineage>
</organism>
<protein>
    <recommendedName>
        <fullName evidence="1">SnoaL-like domain-containing protein</fullName>
    </recommendedName>
</protein>
<name>A0ABP9TB14_9ACTN</name>
<accession>A0ABP9TB14</accession>
<reference evidence="3" key="1">
    <citation type="journal article" date="2019" name="Int. J. Syst. Evol. Microbiol.">
        <title>The Global Catalogue of Microorganisms (GCM) 10K type strain sequencing project: providing services to taxonomists for standard genome sequencing and annotation.</title>
        <authorList>
            <consortium name="The Broad Institute Genomics Platform"/>
            <consortium name="The Broad Institute Genome Sequencing Center for Infectious Disease"/>
            <person name="Wu L."/>
            <person name="Ma J."/>
        </authorList>
    </citation>
    <scope>NUCLEOTIDE SEQUENCE [LARGE SCALE GENOMIC DNA]</scope>
    <source>
        <strain evidence="3">JCM 18306</strain>
    </source>
</reference>
<dbReference type="EMBL" id="BAABJR010000013">
    <property type="protein sequence ID" value="GAA5213012.1"/>
    <property type="molecule type" value="Genomic_DNA"/>
</dbReference>
<feature type="domain" description="SnoaL-like" evidence="1">
    <location>
        <begin position="17"/>
        <end position="147"/>
    </location>
</feature>
<keyword evidence="3" id="KW-1185">Reference proteome</keyword>
<proteinExistence type="predicted"/>
<dbReference type="Gene3D" id="3.10.450.50">
    <property type="match status" value="1"/>
</dbReference>
<sequence>MSSTADQVASLRAQLRVLTDRLEIKELFDRYVVALDRADEAEFDDAWYRTVFTQDVRFTFPIGVHKGVEGFAEFQRAAKARWARTHHLCANHLVELEGDRARLRVHQVATHLHLPEGEAGEAGEDPFVVSGYYDVHAVRTHVGWQFDDVSFHVVSAIGRRLPSMADLPF</sequence>
<evidence type="ECO:0000259" key="1">
    <source>
        <dbReference type="Pfam" id="PF13577"/>
    </source>
</evidence>
<dbReference type="SUPFAM" id="SSF54427">
    <property type="entry name" value="NTF2-like"/>
    <property type="match status" value="1"/>
</dbReference>
<dbReference type="InterPro" id="IPR037401">
    <property type="entry name" value="SnoaL-like"/>
</dbReference>
<dbReference type="Proteomes" id="UP001499878">
    <property type="component" value="Unassembled WGS sequence"/>
</dbReference>